<evidence type="ECO:0000313" key="3">
    <source>
        <dbReference type="Proteomes" id="UP000634136"/>
    </source>
</evidence>
<evidence type="ECO:0000256" key="1">
    <source>
        <dbReference type="SAM" id="MobiDB-lite"/>
    </source>
</evidence>
<name>A0A834SCQ1_9FABA</name>
<feature type="region of interest" description="Disordered" evidence="1">
    <location>
        <begin position="1"/>
        <end position="36"/>
    </location>
</feature>
<comment type="caution">
    <text evidence="2">The sequence shown here is derived from an EMBL/GenBank/DDBJ whole genome shotgun (WGS) entry which is preliminary data.</text>
</comment>
<sequence length="36" mass="4276">MAPFMLHKKKNDKQQRCITPRQNGERNLPKGPLFPR</sequence>
<protein>
    <submittedName>
        <fullName evidence="2">Uncharacterized protein</fullName>
    </submittedName>
</protein>
<dbReference type="AlphaFoldDB" id="A0A834SCQ1"/>
<organism evidence="2 3">
    <name type="scientific">Senna tora</name>
    <dbReference type="NCBI Taxonomy" id="362788"/>
    <lineage>
        <taxon>Eukaryota</taxon>
        <taxon>Viridiplantae</taxon>
        <taxon>Streptophyta</taxon>
        <taxon>Embryophyta</taxon>
        <taxon>Tracheophyta</taxon>
        <taxon>Spermatophyta</taxon>
        <taxon>Magnoliopsida</taxon>
        <taxon>eudicotyledons</taxon>
        <taxon>Gunneridae</taxon>
        <taxon>Pentapetalae</taxon>
        <taxon>rosids</taxon>
        <taxon>fabids</taxon>
        <taxon>Fabales</taxon>
        <taxon>Fabaceae</taxon>
        <taxon>Caesalpinioideae</taxon>
        <taxon>Cassia clade</taxon>
        <taxon>Senna</taxon>
    </lineage>
</organism>
<evidence type="ECO:0000313" key="2">
    <source>
        <dbReference type="EMBL" id="KAF7801610.1"/>
    </source>
</evidence>
<keyword evidence="3" id="KW-1185">Reference proteome</keyword>
<feature type="compositionally biased region" description="Basic residues" evidence="1">
    <location>
        <begin position="1"/>
        <end position="11"/>
    </location>
</feature>
<gene>
    <name evidence="2" type="ORF">G2W53_040721</name>
</gene>
<reference evidence="2" key="1">
    <citation type="submission" date="2020-09" db="EMBL/GenBank/DDBJ databases">
        <title>Genome-Enabled Discovery of Anthraquinone Biosynthesis in Senna tora.</title>
        <authorList>
            <person name="Kang S.-H."/>
            <person name="Pandey R.P."/>
            <person name="Lee C.-M."/>
            <person name="Sim J.-S."/>
            <person name="Jeong J.-T."/>
            <person name="Choi B.-S."/>
            <person name="Jung M."/>
            <person name="Ginzburg D."/>
            <person name="Zhao K."/>
            <person name="Won S.Y."/>
            <person name="Oh T.-J."/>
            <person name="Yu Y."/>
            <person name="Kim N.-H."/>
            <person name="Lee O.R."/>
            <person name="Lee T.-H."/>
            <person name="Bashyal P."/>
            <person name="Kim T.-S."/>
            <person name="Lee W.-H."/>
            <person name="Kawkins C."/>
            <person name="Kim C.-K."/>
            <person name="Kim J.S."/>
            <person name="Ahn B.O."/>
            <person name="Rhee S.Y."/>
            <person name="Sohng J.K."/>
        </authorList>
    </citation>
    <scope>NUCLEOTIDE SEQUENCE</scope>
    <source>
        <tissue evidence="2">Leaf</tissue>
    </source>
</reference>
<dbReference type="Proteomes" id="UP000634136">
    <property type="component" value="Unassembled WGS sequence"/>
</dbReference>
<proteinExistence type="predicted"/>
<dbReference type="EMBL" id="JAAIUW010000013">
    <property type="protein sequence ID" value="KAF7801610.1"/>
    <property type="molecule type" value="Genomic_DNA"/>
</dbReference>
<accession>A0A834SCQ1</accession>